<dbReference type="SUPFAM" id="SSF50465">
    <property type="entry name" value="EF-Tu/eEF-1alpha/eIF2-gamma C-terminal domain"/>
    <property type="match status" value="1"/>
</dbReference>
<dbReference type="InterPro" id="IPR013820">
    <property type="entry name" value="ATP_PRibTrfase_cat"/>
</dbReference>
<evidence type="ECO:0000256" key="6">
    <source>
        <dbReference type="ARBA" id="ARBA00004496"/>
    </source>
</evidence>
<dbReference type="CDD" id="cd04166">
    <property type="entry name" value="CysN_ATPS"/>
    <property type="match status" value="1"/>
</dbReference>
<dbReference type="InterPro" id="IPR036069">
    <property type="entry name" value="DUF34/NIF3_sf"/>
</dbReference>
<dbReference type="GO" id="GO:0004781">
    <property type="term" value="F:sulfate adenylyltransferase (ATP) activity"/>
    <property type="evidence" value="ECO:0007669"/>
    <property type="project" value="UniProtKB-EC"/>
</dbReference>
<dbReference type="FunFam" id="3.40.50.620:FF:000002">
    <property type="entry name" value="Sulfate adenylyltransferase subunit 2"/>
    <property type="match status" value="1"/>
</dbReference>
<dbReference type="Gene3D" id="2.40.30.10">
    <property type="entry name" value="Translation factors"/>
    <property type="match status" value="2"/>
</dbReference>
<dbReference type="Pfam" id="PF05635">
    <property type="entry name" value="23S_rRNA_IVP"/>
    <property type="match status" value="1"/>
</dbReference>
<comment type="subcellular location">
    <subcellularLocation>
        <location evidence="6">Cytoplasm</location>
    </subcellularLocation>
    <subcellularLocation>
        <location evidence="5">Endoplasmic reticulum membrane</location>
        <topology evidence="5">Single-pass membrane protein</topology>
    </subcellularLocation>
</comment>
<dbReference type="GO" id="GO:0046872">
    <property type="term" value="F:metal ion binding"/>
    <property type="evidence" value="ECO:0007669"/>
    <property type="project" value="UniProtKB-KW"/>
</dbReference>
<comment type="similarity">
    <text evidence="11">Belongs to the TRAFAC class translation factor GTPase superfamily. Classic translation factor GTPase family. EF-Tu/EF-1A subfamily.</text>
</comment>
<keyword evidence="22 35" id="KW-0479">Metal-binding</keyword>
<dbReference type="Gene3D" id="1.20.1440.60">
    <property type="entry name" value="23S rRNA-intervening sequence"/>
    <property type="match status" value="1"/>
</dbReference>
<dbReference type="NCBIfam" id="TIGR00070">
    <property type="entry name" value="hisG"/>
    <property type="match status" value="1"/>
</dbReference>
<gene>
    <name evidence="37" type="ORF">Tci_432192</name>
</gene>
<evidence type="ECO:0000256" key="16">
    <source>
        <dbReference type="ARBA" id="ARBA00022490"/>
    </source>
</evidence>
<keyword evidence="27" id="KW-0443">Lipid metabolism</keyword>
<feature type="binding site" evidence="35">
    <location>
        <position position="1285"/>
    </location>
    <ligand>
        <name>a divalent metal cation</name>
        <dbReference type="ChEBI" id="CHEBI:60240"/>
        <label>1</label>
    </ligand>
</feature>
<keyword evidence="27" id="KW-0746">Sphingolipid metabolism</keyword>
<evidence type="ECO:0000256" key="14">
    <source>
        <dbReference type="ARBA" id="ARBA00012391"/>
    </source>
</evidence>
<dbReference type="SUPFAM" id="SSF53720">
    <property type="entry name" value="ALDH-like"/>
    <property type="match status" value="1"/>
</dbReference>
<evidence type="ECO:0000256" key="5">
    <source>
        <dbReference type="ARBA" id="ARBA00004389"/>
    </source>
</evidence>
<dbReference type="InterPro" id="IPR012131">
    <property type="entry name" value="Hstdl_DH"/>
</dbReference>
<keyword evidence="23" id="KW-0547">Nucleotide-binding</keyword>
<organism evidence="37">
    <name type="scientific">Tanacetum cinerariifolium</name>
    <name type="common">Dalmatian daisy</name>
    <name type="synonym">Chrysanthemum cinerariifolium</name>
    <dbReference type="NCBI Taxonomy" id="118510"/>
    <lineage>
        <taxon>Eukaryota</taxon>
        <taxon>Viridiplantae</taxon>
        <taxon>Streptophyta</taxon>
        <taxon>Embryophyta</taxon>
        <taxon>Tracheophyta</taxon>
        <taxon>Spermatophyta</taxon>
        <taxon>Magnoliopsida</taxon>
        <taxon>eudicotyledons</taxon>
        <taxon>Gunneridae</taxon>
        <taxon>Pentapetalae</taxon>
        <taxon>asterids</taxon>
        <taxon>campanulids</taxon>
        <taxon>Asterales</taxon>
        <taxon>Asteraceae</taxon>
        <taxon>Asteroideae</taxon>
        <taxon>Anthemideae</taxon>
        <taxon>Anthemidinae</taxon>
        <taxon>Tanacetum</taxon>
    </lineage>
</organism>
<dbReference type="GO" id="GO:0005525">
    <property type="term" value="F:GTP binding"/>
    <property type="evidence" value="ECO:0007669"/>
    <property type="project" value="UniProtKB-KW"/>
</dbReference>
<evidence type="ECO:0000256" key="21">
    <source>
        <dbReference type="ARBA" id="ARBA00022695"/>
    </source>
</evidence>
<dbReference type="NCBIfam" id="TIGR00486">
    <property type="entry name" value="YbgI_SA1388"/>
    <property type="match status" value="1"/>
</dbReference>
<dbReference type="InterPro" id="IPR015421">
    <property type="entry name" value="PyrdxlP-dep_Trfase_major"/>
</dbReference>
<keyword evidence="26" id="KW-0663">Pyridoxal phosphate</keyword>
<comment type="pathway">
    <text evidence="7">Lipid metabolism; sphingolipid metabolism.</text>
</comment>
<dbReference type="PANTHER" id="PTHR21256">
    <property type="entry name" value="HISTIDINOL DEHYDROGENASE HDH"/>
    <property type="match status" value="1"/>
</dbReference>
<dbReference type="FunFam" id="3.40.190.10:FF:000011">
    <property type="entry name" value="ATP phosphoribosyltransferase"/>
    <property type="match status" value="1"/>
</dbReference>
<dbReference type="SUPFAM" id="SSF53383">
    <property type="entry name" value="PLP-dependent transferases"/>
    <property type="match status" value="1"/>
</dbReference>
<evidence type="ECO:0000256" key="30">
    <source>
        <dbReference type="ARBA" id="ARBA00023102"/>
    </source>
</evidence>
<evidence type="ECO:0000256" key="22">
    <source>
        <dbReference type="ARBA" id="ARBA00022723"/>
    </source>
</evidence>
<feature type="domain" description="Tr-type G" evidence="36">
    <location>
        <begin position="1834"/>
        <end position="2053"/>
    </location>
</feature>
<evidence type="ECO:0000256" key="10">
    <source>
        <dbReference type="ARBA" id="ARBA00006964"/>
    </source>
</evidence>
<comment type="function">
    <text evidence="32">Catalyzes the condensation of ATP and 5-phosphoribose 1-diphosphate to form N'-(5'-phosphoribosyl)-ATP (PR-ATP). Has a crucial role in the pathway because the rate of histidine biosynthesis seems to be controlled primarily by regulation of HisG enzymatic activity.</text>
</comment>
<keyword evidence="16" id="KW-0963">Cytoplasm</keyword>
<dbReference type="GO" id="GO:0004020">
    <property type="term" value="F:adenylylsulfate kinase activity"/>
    <property type="evidence" value="ECO:0007669"/>
    <property type="project" value="InterPro"/>
</dbReference>
<dbReference type="InterPro" id="IPR018198">
    <property type="entry name" value="ATP_PRibTrfase_CS"/>
</dbReference>
<dbReference type="InterPro" id="IPR005225">
    <property type="entry name" value="Small_GTP-bd"/>
</dbReference>
<evidence type="ECO:0000256" key="25">
    <source>
        <dbReference type="ARBA" id="ARBA00022840"/>
    </source>
</evidence>
<protein>
    <recommendedName>
        <fullName evidence="15">Sulfate adenylyltransferase subunit 2</fullName>
        <ecNumber evidence="14">2.7.7.4</ecNumber>
    </recommendedName>
    <alternativeName>
        <fullName evidence="33">ATP-sulfurylase small subunit</fullName>
    </alternativeName>
    <alternativeName>
        <fullName evidence="34">Imidazole acetol-phosphate transaminase</fullName>
    </alternativeName>
</protein>
<evidence type="ECO:0000256" key="2">
    <source>
        <dbReference type="ARBA" id="ARBA00001947"/>
    </source>
</evidence>
<dbReference type="Pfam" id="PF01583">
    <property type="entry name" value="APS_kinase"/>
    <property type="match status" value="1"/>
</dbReference>
<evidence type="ECO:0000256" key="13">
    <source>
        <dbReference type="ARBA" id="ARBA00008885"/>
    </source>
</evidence>
<dbReference type="Pfam" id="PF00009">
    <property type="entry name" value="GTP_EFTU"/>
    <property type="match status" value="1"/>
</dbReference>
<dbReference type="PANTHER" id="PTHR21256:SF2">
    <property type="entry name" value="HISTIDINE BIOSYNTHESIS TRIFUNCTIONAL PROTEIN"/>
    <property type="match status" value="1"/>
</dbReference>
<dbReference type="InterPro" id="IPR001692">
    <property type="entry name" value="Histidinol_DH_CS"/>
</dbReference>
<dbReference type="InterPro" id="IPR002678">
    <property type="entry name" value="DUF34/NIF3"/>
</dbReference>
<dbReference type="Gene3D" id="3.40.50.1980">
    <property type="entry name" value="Nitrogenase molybdenum iron protein domain"/>
    <property type="match status" value="2"/>
</dbReference>
<dbReference type="PRINTS" id="PR00083">
    <property type="entry name" value="HOLDHDRGNASE"/>
</dbReference>
<dbReference type="NCBIfam" id="NF009214">
    <property type="entry name" value="PRK12563.1"/>
    <property type="match status" value="1"/>
</dbReference>
<dbReference type="SUPFAM" id="SSF158446">
    <property type="entry name" value="IVS-encoded protein-like"/>
    <property type="match status" value="1"/>
</dbReference>
<dbReference type="InterPro" id="IPR059117">
    <property type="entry name" value="APS_kinase_dom"/>
</dbReference>
<evidence type="ECO:0000256" key="27">
    <source>
        <dbReference type="ARBA" id="ARBA00022919"/>
    </source>
</evidence>
<dbReference type="HAMAP" id="MF_01023">
    <property type="entry name" value="HisC_aminotrans_2"/>
    <property type="match status" value="1"/>
</dbReference>
<dbReference type="NCBIfam" id="TIGR00069">
    <property type="entry name" value="hisD"/>
    <property type="match status" value="1"/>
</dbReference>
<dbReference type="GO" id="GO:0004400">
    <property type="term" value="F:histidinol-phosphate transaminase activity"/>
    <property type="evidence" value="ECO:0007669"/>
    <property type="project" value="InterPro"/>
</dbReference>
<dbReference type="InterPro" id="IPR044138">
    <property type="entry name" value="CysN_II"/>
</dbReference>
<dbReference type="InterPro" id="IPR036583">
    <property type="entry name" value="23S_rRNA_IVS_sf"/>
</dbReference>
<dbReference type="PROSITE" id="PS00301">
    <property type="entry name" value="G_TR_1"/>
    <property type="match status" value="1"/>
</dbReference>
<dbReference type="FunFam" id="3.40.50.1980:FF:000010">
    <property type="entry name" value="Histidinol dehydrogenase"/>
    <property type="match status" value="1"/>
</dbReference>
<dbReference type="Gene3D" id="3.90.1150.10">
    <property type="entry name" value="Aspartate Aminotransferase, domain 1"/>
    <property type="match status" value="1"/>
</dbReference>
<dbReference type="SUPFAM" id="SSF52540">
    <property type="entry name" value="P-loop containing nucleoside triphosphate hydrolases"/>
    <property type="match status" value="2"/>
</dbReference>
<comment type="pathway">
    <text evidence="9">Sphingolipid metabolism.</text>
</comment>
<reference evidence="37" key="1">
    <citation type="journal article" date="2019" name="Sci. Rep.">
        <title>Draft genome of Tanacetum cinerariifolium, the natural source of mosquito coil.</title>
        <authorList>
            <person name="Yamashiro T."/>
            <person name="Shiraishi A."/>
            <person name="Satake H."/>
            <person name="Nakayama K."/>
        </authorList>
    </citation>
    <scope>NUCLEOTIDE SEQUENCE</scope>
</reference>
<feature type="binding site" evidence="35">
    <location>
        <position position="1284"/>
    </location>
    <ligand>
        <name>a divalent metal cation</name>
        <dbReference type="ChEBI" id="CHEBI:60240"/>
        <label>1</label>
    </ligand>
</feature>
<evidence type="ECO:0000256" key="34">
    <source>
        <dbReference type="ARBA" id="ARBA00030262"/>
    </source>
</evidence>
<keyword evidence="19" id="KW-0328">Glycosyltransferase</keyword>
<dbReference type="PROSITE" id="PS01316">
    <property type="entry name" value="ATP_P_PHORIBOSYLTR"/>
    <property type="match status" value="1"/>
</dbReference>
<comment type="pathway">
    <text evidence="8">Amino-acid biosynthesis; L-histidine biosynthesis; L-histidine from 5-phospho-alpha-D-ribose 1-diphosphate: step 9/9.</text>
</comment>
<keyword evidence="18" id="KW-0028">Amino-acid biosynthesis</keyword>
<dbReference type="NCBIfam" id="TIGR01141">
    <property type="entry name" value="hisC"/>
    <property type="match status" value="1"/>
</dbReference>
<dbReference type="SUPFAM" id="SSF52402">
    <property type="entry name" value="Adenine nucleotide alpha hydrolases-like"/>
    <property type="match status" value="1"/>
</dbReference>
<dbReference type="SUPFAM" id="SSF53850">
    <property type="entry name" value="Periplasmic binding protein-like II"/>
    <property type="match status" value="1"/>
</dbReference>
<dbReference type="PROSITE" id="PS00599">
    <property type="entry name" value="AA_TRANSFER_CLASS_2"/>
    <property type="match status" value="1"/>
</dbReference>
<keyword evidence="25" id="KW-0067">ATP-binding</keyword>
<dbReference type="SUPFAM" id="SSF102705">
    <property type="entry name" value="NIF3 (NGG1p interacting factor 3)-like"/>
    <property type="match status" value="1"/>
</dbReference>
<dbReference type="GO" id="GO:0051287">
    <property type="term" value="F:NAD binding"/>
    <property type="evidence" value="ECO:0007669"/>
    <property type="project" value="InterPro"/>
</dbReference>
<dbReference type="GO" id="GO:0004399">
    <property type="term" value="F:histidinol dehydrogenase activity"/>
    <property type="evidence" value="ECO:0007669"/>
    <property type="project" value="TreeGrafter"/>
</dbReference>
<dbReference type="UniPathway" id="UPA00031">
    <property type="reaction ID" value="UER00014"/>
</dbReference>
<keyword evidence="24" id="KW-0862">Zinc</keyword>
<dbReference type="GO" id="GO:0030170">
    <property type="term" value="F:pyridoxal phosphate binding"/>
    <property type="evidence" value="ECO:0007669"/>
    <property type="project" value="InterPro"/>
</dbReference>
<evidence type="ECO:0000256" key="23">
    <source>
        <dbReference type="ARBA" id="ARBA00022741"/>
    </source>
</evidence>
<proteinExistence type="inferred from homology"/>
<dbReference type="Gene3D" id="3.40.50.300">
    <property type="entry name" value="P-loop containing nucleotide triphosphate hydrolases"/>
    <property type="match status" value="2"/>
</dbReference>
<evidence type="ECO:0000256" key="15">
    <source>
        <dbReference type="ARBA" id="ARBA00022004"/>
    </source>
</evidence>
<dbReference type="EC" id="2.7.7.4" evidence="14"/>
<dbReference type="CDD" id="cd13595">
    <property type="entry name" value="PBP2_HisGs"/>
    <property type="match status" value="1"/>
</dbReference>
<evidence type="ECO:0000256" key="29">
    <source>
        <dbReference type="ARBA" id="ARBA00023027"/>
    </source>
</evidence>
<comment type="similarity">
    <text evidence="12">Belongs to the class-II pyridoxal-phosphate-dependent aminotransferase family.</text>
</comment>
<dbReference type="HAMAP" id="MF_01018">
    <property type="entry name" value="HisG_Short"/>
    <property type="match status" value="1"/>
</dbReference>
<dbReference type="NCBIfam" id="TIGR02034">
    <property type="entry name" value="CysN"/>
    <property type="match status" value="1"/>
</dbReference>
<keyword evidence="21" id="KW-0548">Nucleotidyltransferase</keyword>
<dbReference type="InterPro" id="IPR027417">
    <property type="entry name" value="P-loop_NTPase"/>
</dbReference>
<keyword evidence="28" id="KW-0560">Oxidoreductase</keyword>
<dbReference type="NCBIfam" id="TIGR02039">
    <property type="entry name" value="CysD"/>
    <property type="match status" value="1"/>
</dbReference>
<comment type="similarity">
    <text evidence="13">Belongs to the PAPS reductase family. CysD subfamily.</text>
</comment>
<feature type="binding site" evidence="35">
    <location>
        <position position="1322"/>
    </location>
    <ligand>
        <name>a divalent metal cation</name>
        <dbReference type="ChEBI" id="CHEBI:60240"/>
        <label>1</label>
    </ligand>
</feature>
<evidence type="ECO:0000256" key="33">
    <source>
        <dbReference type="ARBA" id="ARBA00030256"/>
    </source>
</evidence>
<dbReference type="NCBIfam" id="NF003587">
    <property type="entry name" value="PRK05253.1"/>
    <property type="match status" value="1"/>
</dbReference>
<keyword evidence="20" id="KW-0808">Transferase</keyword>
<evidence type="ECO:0000256" key="7">
    <source>
        <dbReference type="ARBA" id="ARBA00004760"/>
    </source>
</evidence>
<keyword evidence="31" id="KW-0342">GTP-binding</keyword>
<dbReference type="PROSITE" id="PS51722">
    <property type="entry name" value="G_TR_2"/>
    <property type="match status" value="1"/>
</dbReference>
<dbReference type="InterPro" id="IPR011784">
    <property type="entry name" value="SO4_adenylTrfase_ssu"/>
</dbReference>
<dbReference type="InterPro" id="IPR015424">
    <property type="entry name" value="PyrdxlP-dep_Trfase"/>
</dbReference>
<evidence type="ECO:0000313" key="37">
    <source>
        <dbReference type="EMBL" id="GEY60218.1"/>
    </source>
</evidence>
<evidence type="ECO:0000256" key="11">
    <source>
        <dbReference type="ARBA" id="ARBA00007249"/>
    </source>
</evidence>
<dbReference type="GO" id="GO:0005789">
    <property type="term" value="C:endoplasmic reticulum membrane"/>
    <property type="evidence" value="ECO:0007669"/>
    <property type="project" value="UniProtKB-SubCell"/>
</dbReference>
<dbReference type="FunFam" id="2.40.30.10:FF:000027">
    <property type="entry name" value="Sulfate adenylyltransferase subunit 1"/>
    <property type="match status" value="1"/>
</dbReference>
<evidence type="ECO:0000256" key="3">
    <source>
        <dbReference type="ARBA" id="ARBA00003850"/>
    </source>
</evidence>
<dbReference type="CDD" id="cd06572">
    <property type="entry name" value="Histidinol_dh"/>
    <property type="match status" value="1"/>
</dbReference>
<evidence type="ECO:0000256" key="18">
    <source>
        <dbReference type="ARBA" id="ARBA00022605"/>
    </source>
</evidence>
<comment type="function">
    <text evidence="4">This protein promotes the GTP-dependent binding of aminoacyl-tRNA to the A-site of ribosomes during protein biosynthesis.</text>
</comment>
<dbReference type="Pfam" id="PF01507">
    <property type="entry name" value="PAPS_reduct"/>
    <property type="match status" value="1"/>
</dbReference>
<dbReference type="InterPro" id="IPR031157">
    <property type="entry name" value="G_TR_CS"/>
</dbReference>
<keyword evidence="17" id="KW-0032">Aminotransferase</keyword>
<dbReference type="FunFam" id="3.40.1390.30:FF:000002">
    <property type="entry name" value="Nif3-like dinuclear metal center protein"/>
    <property type="match status" value="1"/>
</dbReference>
<dbReference type="InterPro" id="IPR016161">
    <property type="entry name" value="Ald_DH/histidinol_DH"/>
</dbReference>
<comment type="cofactor">
    <cofactor evidence="1">
        <name>pyridoxal 5'-phosphate</name>
        <dbReference type="ChEBI" id="CHEBI:597326"/>
    </cofactor>
</comment>
<sequence length="2468" mass="270837">MLTIALSKGRILDDTLPLLAAAGIVPTENPDKSRKLIIPTTQDDVRLLIVRATDVPTYVEHGAADLGVAGKDVLMEYGGQGLYEPLDLQIAQCKLMTAGAVGAVEPKGRLRVAFVNVAKRYYAEQGRQVDIIKLYGSMELAPLVGLADKIIDVVDTGNTLRANGLEPQEMIAHISSRLVVNKASMKMQHARIQSLIDTLRTAAHAMTTSNAIRRLNAADPDFARHLDHLLSWESVSDDSVNERVLDIIKNVRERGDAALVEYTRRFDGLDAASMADLILPRERLELALTRITPAQRQALEKAADRVRNYHERQKQESWSYTEADGTVLGQKVTPLDRAGLYVPGGKASYPSSVLMNAIPAKVAGVGEVVMVVPTPRGELNELVLAAACIAGVDRVFTIGGAQAVAALAYGTESVPRVDKVVGPGNIYVATAKRHVFGQVGIDMIAGPSEILVVCDGHTDPDWIAMDLFSQAEHDEDAQAILVSPDAEFLDRVAASIAKLMPTLERAEIIQTSINGRGALIKVADMAQAIEVANRIAPEHLELSVADAEAWLPQIRHAGAIFMGRHTSEALGDYCAGPNHVLPTSGTARFSSPLGVYDFQKRSSIIFCSEQGASELGKTASVLARGESLTAHARSAEYRIPKLTRLTKLNTNENPYGPSPKAIEAMRAEVNDNLRLYPDPNSDLLKQAVARYYGVEANRVFLGNGSDEVLAHAYNAFFRQSKPLLFPDISYSFYPVYCGLYGVDFEAVPLDDQFQIRPADYARPNGGIIFPNPNAPTGCLLALEAVEQIISNSPDSVVIVDEAYIDFGGETAISLVDRYPNLLVTQTLSKSRSLAGLRVGLAVGHPDLIEALERVKNSFNSYPLDRMAIVGAAAAFDDREYFEATCQRVIADRETLVEQLKGKGFEVLPSAANFIFARHPRHDAASLAARVREQGVIVRHFKQARIAQFLRITIGTPEQNQALVEALGDLLAVDTQDHIAQLQSGLLRGSVAKNPRDDNARSILEAKRFRQLFRQRLDLDPQPAANHLTVLDDGFHHLKRQLGGNGEANALRAPGLGEDCRVDPGIEAQLITPGGTDDAHGHGLANAERVTDGQCNVTDADAVRTTKRDGGQVFEVDLQHCKVGLRVAAHHLGDRLAAVLQCHHDLVVTEEATKLRVFEQRVVGLVVIDHFGRVQVGHRRGSTADCVCVRDRPLLYEGGLRRLLQVDVLAGQPDPLGETFMAVALSTLVEEADRYLGSARIQDYCPNGLQVEGRPQVRRIVSGVTASQALLDAAVEANADLVLVHHGYFWKGENPCITGMKQRRLKTLLKHDMSLLAYHLPLDVHSEVGNNVQLAQQLEITVEGPLDPDNPRTVGLVGSLGEAMTPRDFARRVQSALGREPLLIEGEGMIRRVGWCTGGGQGYIDQAVLAGVDLYLSGEASEQTFHSARENGISFIAAGHHATERYGLEAESIHIIREVAAEFDNPVMLYSVGKDSAVMLHLARKAFFPGKLPFPVMHVDTRWKFQEMYRFRDKMVEDMGLDLIVHVNPDGVAQGINPLTHGSAKHTDIMKTEGLKQALDKHGFDAAFGGARRDEEKSRAKERVYSFRDTKHRWDPKNQRPELWNVYNGNVNKGESIRVFPLSNWTELDIWQYIYLEGIPIVPLYFAAEREVIEMNGTWIMIDDDRLRNHLSDEDKKRIVKKKVRFRTLGDYPLTGAVESEATSLTDIIQEMLLTRTSERQGRVIDHDGAGSMEEKKRQALAVMVYKELAACRDLAFKSQITRSALSVPSNIAEGMERYTPKDKCRFLWIAKASCAVCRRACRLKLTAWSLNPMSHQSELISEDILAYLGQHERKEMLRFLTCGNVDDGKSTLIGRLLHDSKMIYEDHLEAITRDSKKSGTTGDDVDLALLVDGLQAEREQGITIDVAYRYFSTSKRKFIIADTPGHEQYTRNMATGASTCDLAIILVDARYGVQTQTKRHSYIASLLGIKHIVVAINKMDLNGFDENVFEQIKADYLAFADRIALKPTTMAFVPMSALKGDNVVNKSERSPWYTGQSLMEILETVEIANDRNFSDLRFPVQYVNRPNLNFRGFAGTLASGIVHKGDEVVVLPSGKSSRVKSIVTFEGELEQAGPGQAVTLTMEDEIDISRGDLLVHADNVPQVADAFDAMLVWMAEEPMLPGKKYDIKRATSYVPGSIASISHRVDVNTLEEGPASSLQLNEIGRVKIALDAPIALDGYDSNRTTGAFIVIDRLTNGTVAAGMIIAKPVTAGGGSHHGALAHVSVEERAQRFGQKPATVLFSGLSGAGKSTLAYAVERKLFDMGRAVFVLDGQNLRHDLNKGLPQDRAGRTENWRRAAHVARQFNEAGLLTLAAFVAPDAGGRQNAKALIGDDRLITVYVQASPQVCRERDPQGLYAADKDNIPGESFPYDVPLDADLVIDTQSLNVEESVKQVLDLLRAPILQAVHRHATCDNDAHHDGPDNAHAPS</sequence>
<dbReference type="HAMAP" id="MF_01024">
    <property type="entry name" value="HisD"/>
    <property type="match status" value="1"/>
</dbReference>
<dbReference type="GO" id="GO:0003924">
    <property type="term" value="F:GTPase activity"/>
    <property type="evidence" value="ECO:0007669"/>
    <property type="project" value="InterPro"/>
</dbReference>
<comment type="caution">
    <text evidence="37">The sequence shown here is derived from an EMBL/GenBank/DDBJ whole genome shotgun (WGS) entry which is preliminary data.</text>
</comment>
<evidence type="ECO:0000256" key="24">
    <source>
        <dbReference type="ARBA" id="ARBA00022833"/>
    </source>
</evidence>
<dbReference type="InterPro" id="IPR004839">
    <property type="entry name" value="Aminotransferase_I/II_large"/>
</dbReference>
<dbReference type="CDD" id="cd00609">
    <property type="entry name" value="AAT_like"/>
    <property type="match status" value="1"/>
</dbReference>
<dbReference type="FunFam" id="3.40.50.1980:FF:000004">
    <property type="entry name" value="Histidinol dehydrogenase"/>
    <property type="match status" value="1"/>
</dbReference>
<evidence type="ECO:0000256" key="28">
    <source>
        <dbReference type="ARBA" id="ARBA00023002"/>
    </source>
</evidence>
<dbReference type="Gene3D" id="3.40.640.10">
    <property type="entry name" value="Type I PLP-dependent aspartate aminotransferase-like (Major domain)"/>
    <property type="match status" value="1"/>
</dbReference>
<dbReference type="InterPro" id="IPR041757">
    <property type="entry name" value="CysN_GTP-bd"/>
</dbReference>
<dbReference type="Gene3D" id="3.40.190.10">
    <property type="entry name" value="Periplasmic binding protein-like II"/>
    <property type="match status" value="2"/>
</dbReference>
<dbReference type="CDD" id="cd04095">
    <property type="entry name" value="CysN_NoDQ_III"/>
    <property type="match status" value="1"/>
</dbReference>
<keyword evidence="30" id="KW-0368">Histidine biosynthesis</keyword>
<dbReference type="PROSITE" id="PS00611">
    <property type="entry name" value="HISOL_DEHYDROGENASE"/>
    <property type="match status" value="1"/>
</dbReference>
<dbReference type="NCBIfam" id="TIGR02436">
    <property type="entry name" value="four helix bundle protein"/>
    <property type="match status" value="1"/>
</dbReference>
<dbReference type="Gene3D" id="1.20.5.1300">
    <property type="match status" value="1"/>
</dbReference>
<dbReference type="Gene3D" id="3.40.1390.30">
    <property type="entry name" value="NIF3 (NGG1p interacting factor 3)-like"/>
    <property type="match status" value="1"/>
</dbReference>
<dbReference type="InterPro" id="IPR014729">
    <property type="entry name" value="Rossmann-like_a/b/a_fold"/>
</dbReference>
<evidence type="ECO:0000256" key="9">
    <source>
        <dbReference type="ARBA" id="ARBA00004991"/>
    </source>
</evidence>
<dbReference type="Gene3D" id="3.40.50.620">
    <property type="entry name" value="HUPs"/>
    <property type="match status" value="1"/>
</dbReference>
<dbReference type="Pfam" id="PF22594">
    <property type="entry name" value="GTP-eEF1A_C"/>
    <property type="match status" value="1"/>
</dbReference>
<accession>A0A699HSW0</accession>
<dbReference type="InterPro" id="IPR005861">
    <property type="entry name" value="HisP_aminotrans"/>
</dbReference>
<dbReference type="InterPro" id="IPR012657">
    <property type="entry name" value="23S_rRNA-intervening_sequence"/>
</dbReference>
<dbReference type="CDD" id="cd03695">
    <property type="entry name" value="CysN_NodQ_II"/>
    <property type="match status" value="1"/>
</dbReference>
<dbReference type="GO" id="GO:0005524">
    <property type="term" value="F:ATP binding"/>
    <property type="evidence" value="ECO:0007669"/>
    <property type="project" value="UniProtKB-KW"/>
</dbReference>
<dbReference type="EMBL" id="BKCJ010192607">
    <property type="protein sequence ID" value="GEY60218.1"/>
    <property type="molecule type" value="Genomic_DNA"/>
</dbReference>
<dbReference type="NCBIfam" id="TIGR00231">
    <property type="entry name" value="small_GTP"/>
    <property type="match status" value="1"/>
</dbReference>
<dbReference type="InterPro" id="IPR001917">
    <property type="entry name" value="Aminotrans_II_pyridoxalP_BS"/>
</dbReference>
<evidence type="ECO:0000256" key="35">
    <source>
        <dbReference type="PIRSR" id="PIRSR602678-1"/>
    </source>
</evidence>
<dbReference type="CDD" id="cd02027">
    <property type="entry name" value="APSK"/>
    <property type="match status" value="1"/>
</dbReference>
<dbReference type="SUPFAM" id="SSF50447">
    <property type="entry name" value="Translation proteins"/>
    <property type="match status" value="1"/>
</dbReference>
<dbReference type="InterPro" id="IPR024893">
    <property type="entry name" value="ATP_PRibTrfase_HisG_short"/>
</dbReference>
<evidence type="ECO:0000256" key="19">
    <source>
        <dbReference type="ARBA" id="ARBA00022676"/>
    </source>
</evidence>
<feature type="binding site" evidence="35">
    <location>
        <position position="1443"/>
    </location>
    <ligand>
        <name>a divalent metal cation</name>
        <dbReference type="ChEBI" id="CHEBI:60240"/>
        <label>1</label>
    </ligand>
</feature>
<evidence type="ECO:0000256" key="4">
    <source>
        <dbReference type="ARBA" id="ARBA00003982"/>
    </source>
</evidence>
<comment type="similarity">
    <text evidence="10">Belongs to the GTP cyclohydrolase I type 2/NIF3 family.</text>
</comment>
<dbReference type="InterPro" id="IPR009000">
    <property type="entry name" value="Transl_B-barrel_sf"/>
</dbReference>
<evidence type="ECO:0000256" key="8">
    <source>
        <dbReference type="ARBA" id="ARBA00004940"/>
    </source>
</evidence>
<dbReference type="Pfam" id="PF00815">
    <property type="entry name" value="Histidinol_dh"/>
    <property type="match status" value="1"/>
</dbReference>
<evidence type="ECO:0000256" key="20">
    <source>
        <dbReference type="ARBA" id="ARBA00022679"/>
    </source>
</evidence>
<dbReference type="GO" id="GO:0006665">
    <property type="term" value="P:sphingolipid metabolic process"/>
    <property type="evidence" value="ECO:0007669"/>
    <property type="project" value="UniProtKB-UniPathway"/>
</dbReference>
<evidence type="ECO:0000256" key="1">
    <source>
        <dbReference type="ARBA" id="ARBA00001933"/>
    </source>
</evidence>
<dbReference type="InterPro" id="IPR015422">
    <property type="entry name" value="PyrdxlP-dep_Trfase_small"/>
</dbReference>
<feature type="binding site" evidence="35">
    <location>
        <position position="1439"/>
    </location>
    <ligand>
        <name>a divalent metal cation</name>
        <dbReference type="ChEBI" id="CHEBI:60240"/>
        <label>1</label>
    </ligand>
</feature>
<dbReference type="InterPro" id="IPR002500">
    <property type="entry name" value="PAPS_reduct_dom"/>
</dbReference>
<dbReference type="GO" id="GO:0003879">
    <property type="term" value="F:ATP phosphoribosyltransferase activity"/>
    <property type="evidence" value="ECO:0007669"/>
    <property type="project" value="InterPro"/>
</dbReference>
<dbReference type="FunFam" id="3.40.50.300:FF:002377">
    <property type="entry name" value="Sulfate adenylyltransferase subunit 1"/>
    <property type="match status" value="1"/>
</dbReference>
<evidence type="ECO:0000259" key="36">
    <source>
        <dbReference type="PROSITE" id="PS51722"/>
    </source>
</evidence>
<dbReference type="FunFam" id="2.40.30.10:FF:000031">
    <property type="entry name" value="Sulfate adenylyltransferase subunit 1"/>
    <property type="match status" value="1"/>
</dbReference>
<dbReference type="InterPro" id="IPR044139">
    <property type="entry name" value="CysN_NoDQ_III"/>
</dbReference>
<comment type="cofactor">
    <cofactor evidence="2">
        <name>Zn(2+)</name>
        <dbReference type="ChEBI" id="CHEBI:29105"/>
    </cofactor>
</comment>
<dbReference type="FunFam" id="3.40.50.300:FF:000119">
    <property type="entry name" value="Sulfate adenylyltransferase subunit 1"/>
    <property type="match status" value="1"/>
</dbReference>
<dbReference type="InterPro" id="IPR011779">
    <property type="entry name" value="SO4_adenylTrfase_lsu"/>
</dbReference>
<dbReference type="GO" id="GO:0000105">
    <property type="term" value="P:L-histidine biosynthetic process"/>
    <property type="evidence" value="ECO:0007669"/>
    <property type="project" value="UniProtKB-UniPathway"/>
</dbReference>
<dbReference type="GO" id="GO:0000103">
    <property type="term" value="P:sulfate assimilation"/>
    <property type="evidence" value="ECO:0007669"/>
    <property type="project" value="InterPro"/>
</dbReference>
<comment type="function">
    <text evidence="3">Catalyzes the sequential NAD-dependent oxidations of L-histidinol to L-histidinaldehyde and then to L-histidine.</text>
</comment>
<evidence type="ECO:0000256" key="31">
    <source>
        <dbReference type="ARBA" id="ARBA00023134"/>
    </source>
</evidence>
<dbReference type="NCBIfam" id="NF003478">
    <property type="entry name" value="PRK05124.1"/>
    <property type="match status" value="1"/>
</dbReference>
<dbReference type="GO" id="GO:0005829">
    <property type="term" value="C:cytosol"/>
    <property type="evidence" value="ECO:0007669"/>
    <property type="project" value="TreeGrafter"/>
</dbReference>
<evidence type="ECO:0000256" key="17">
    <source>
        <dbReference type="ARBA" id="ARBA00022576"/>
    </source>
</evidence>
<dbReference type="HAMAP" id="MF_00062">
    <property type="entry name" value="Sulf_adenylyltr_sub1"/>
    <property type="match status" value="1"/>
</dbReference>
<dbReference type="InterPro" id="IPR009001">
    <property type="entry name" value="Transl_elong_EF1A/Init_IF2_C"/>
</dbReference>
<evidence type="ECO:0000256" key="26">
    <source>
        <dbReference type="ARBA" id="ARBA00022898"/>
    </source>
</evidence>
<dbReference type="Pfam" id="PF00155">
    <property type="entry name" value="Aminotran_1_2"/>
    <property type="match status" value="1"/>
</dbReference>
<dbReference type="InterPro" id="IPR054696">
    <property type="entry name" value="GTP-eEF1A_C"/>
</dbReference>
<dbReference type="HAMAP" id="MF_00064">
    <property type="entry name" value="Sulf_adenylyltr_sub2"/>
    <property type="match status" value="1"/>
</dbReference>
<dbReference type="CDD" id="cd23946">
    <property type="entry name" value="Sulfate_adenylyltransferase_2"/>
    <property type="match status" value="1"/>
</dbReference>
<keyword evidence="29" id="KW-0520">NAD</keyword>
<dbReference type="InterPro" id="IPR000795">
    <property type="entry name" value="T_Tr_GTP-bd_dom"/>
</dbReference>
<dbReference type="Pfam" id="PF01634">
    <property type="entry name" value="HisG"/>
    <property type="match status" value="1"/>
</dbReference>
<dbReference type="NCBIfam" id="NF004035">
    <property type="entry name" value="PRK05506.1"/>
    <property type="match status" value="1"/>
</dbReference>
<evidence type="ECO:0000256" key="12">
    <source>
        <dbReference type="ARBA" id="ARBA00008392"/>
    </source>
</evidence>
<name>A0A699HSW0_TANCI</name>
<evidence type="ECO:0000256" key="32">
    <source>
        <dbReference type="ARBA" id="ARBA00024861"/>
    </source>
</evidence>
<dbReference type="UniPathway" id="UPA00222"/>